<dbReference type="OrthoDB" id="417175at2759"/>
<dbReference type="InterPro" id="IPR058866">
    <property type="entry name" value="GDPGP1_N"/>
</dbReference>
<gene>
    <name evidence="2" type="primary">GDPGP1</name>
    <name evidence="2" type="ORF">PHYBOEH_011061</name>
</gene>
<keyword evidence="3" id="KW-1185">Reference proteome</keyword>
<dbReference type="GO" id="GO:0006006">
    <property type="term" value="P:glucose metabolic process"/>
    <property type="evidence" value="ECO:0007669"/>
    <property type="project" value="TreeGrafter"/>
</dbReference>
<evidence type="ECO:0000259" key="1">
    <source>
        <dbReference type="Pfam" id="PF26217"/>
    </source>
</evidence>
<accession>A0A8T1X6F1</accession>
<proteinExistence type="predicted"/>
<protein>
    <submittedName>
        <fullName evidence="2">GDP-D-glucose phosphorylase</fullName>
    </submittedName>
</protein>
<name>A0A8T1X6F1_9STRA</name>
<dbReference type="PANTHER" id="PTHR20884:SF8">
    <property type="entry name" value="GDP-D-GLUCOSE PHOSPHORYLASE 1"/>
    <property type="match status" value="1"/>
</dbReference>
<dbReference type="GO" id="GO:0016787">
    <property type="term" value="F:hydrolase activity"/>
    <property type="evidence" value="ECO:0007669"/>
    <property type="project" value="UniProtKB-KW"/>
</dbReference>
<dbReference type="Pfam" id="PF26217">
    <property type="entry name" value="GDPGP1_N"/>
    <property type="match status" value="1"/>
</dbReference>
<dbReference type="AlphaFoldDB" id="A0A8T1X6F1"/>
<evidence type="ECO:0000313" key="2">
    <source>
        <dbReference type="EMBL" id="KAG7401772.1"/>
    </source>
</evidence>
<dbReference type="EMBL" id="JAGDFL010000008">
    <property type="protein sequence ID" value="KAG7401772.1"/>
    <property type="molecule type" value="Genomic_DNA"/>
</dbReference>
<dbReference type="InterPro" id="IPR026506">
    <property type="entry name" value="GDPGP"/>
</dbReference>
<dbReference type="PANTHER" id="PTHR20884">
    <property type="entry name" value="GDP-D-GLUCOSE PHOSPHORYLASE 1"/>
    <property type="match status" value="1"/>
</dbReference>
<comment type="caution">
    <text evidence="2">The sequence shown here is derived from an EMBL/GenBank/DDBJ whole genome shotgun (WGS) entry which is preliminary data.</text>
</comment>
<dbReference type="Proteomes" id="UP000693981">
    <property type="component" value="Unassembled WGS sequence"/>
</dbReference>
<dbReference type="GO" id="GO:0005085">
    <property type="term" value="F:guanyl-nucleotide exchange factor activity"/>
    <property type="evidence" value="ECO:0007669"/>
    <property type="project" value="UniProtKB-KW"/>
</dbReference>
<dbReference type="GO" id="GO:0080048">
    <property type="term" value="F:GDP-D-glucose phosphorylase activity"/>
    <property type="evidence" value="ECO:0007669"/>
    <property type="project" value="UniProtKB-EC"/>
</dbReference>
<organism evidence="2 3">
    <name type="scientific">Phytophthora boehmeriae</name>
    <dbReference type="NCBI Taxonomy" id="109152"/>
    <lineage>
        <taxon>Eukaryota</taxon>
        <taxon>Sar</taxon>
        <taxon>Stramenopiles</taxon>
        <taxon>Oomycota</taxon>
        <taxon>Peronosporomycetes</taxon>
        <taxon>Peronosporales</taxon>
        <taxon>Peronosporaceae</taxon>
        <taxon>Phytophthora</taxon>
    </lineage>
</organism>
<evidence type="ECO:0000313" key="3">
    <source>
        <dbReference type="Proteomes" id="UP000693981"/>
    </source>
</evidence>
<feature type="domain" description="GDPGP1-like N-terminal" evidence="1">
    <location>
        <begin position="19"/>
        <end position="180"/>
    </location>
</feature>
<reference evidence="2" key="1">
    <citation type="submission" date="2021-02" db="EMBL/GenBank/DDBJ databases">
        <authorList>
            <person name="Palmer J.M."/>
        </authorList>
    </citation>
    <scope>NUCLEOTIDE SEQUENCE</scope>
    <source>
        <strain evidence="2">SCRP23</strain>
    </source>
</reference>
<dbReference type="GO" id="GO:0005737">
    <property type="term" value="C:cytoplasm"/>
    <property type="evidence" value="ECO:0007669"/>
    <property type="project" value="UniProtKB-SubCell"/>
</dbReference>
<sequence>MSAPILSIEHEDVELASPLSDFLLRRWDYVESEGALRTNVKETLRRVLPGDFGLVVQFNPSHLKSKRPVDKQLLKGTAEASSAQTASPAFNFTKAKKCEFLSGLNFVDGGETCLPTVEIVEMKMEVETQHFVLVNVVPLVRGHFLFVPDINEVKPQIMEKAYLKYGLSISRAIQREDFALVAELSGLIIAGDTVAYEKLTEEIFTRILQNEVSLSDDEAAAIMSEWKANLGL</sequence>
<dbReference type="GO" id="GO:0000166">
    <property type="term" value="F:nucleotide binding"/>
    <property type="evidence" value="ECO:0007669"/>
    <property type="project" value="UniProtKB-KW"/>
</dbReference>